<dbReference type="EMBL" id="JAGFNP010000004">
    <property type="protein sequence ID" value="MBO3732969.1"/>
    <property type="molecule type" value="Genomic_DNA"/>
</dbReference>
<accession>A0ABS3U2G8</accession>
<gene>
    <name evidence="2" type="ORF">J5V16_09055</name>
</gene>
<sequence>MGMHSFHLARVPLGRALGALLRAPAAPGLVHVEVLAGMQLGAPVVSPRRMQVRNLAVFAEWDDEAALEAFLAEHPLGRALSSGWHVRLAYLRRWGEVRELAHLPAETGRTDPAEPVVAVTLARVRLPELPRFIRWGRPVERQVRDHPETTLALAAMRPPRTVSTFSIWTSSRAMTGMVFGRDRGDTARRHHEAMAERDRRDFHREFTTLRFRPLSEHGSWQGKSHFIPPRPDAQPRTGADARRRFFT</sequence>
<reference evidence="2 3" key="1">
    <citation type="submission" date="2021-03" db="EMBL/GenBank/DDBJ databases">
        <title>Glycomyces sp. nov., a novel actinomycete isolated from soil.</title>
        <authorList>
            <person name="Yang X."/>
            <person name="Xu X."/>
        </authorList>
    </citation>
    <scope>NUCLEOTIDE SEQUENCE [LARGE SCALE GENOMIC DNA]</scope>
    <source>
        <strain evidence="2 3">NEAU-S30</strain>
    </source>
</reference>
<dbReference type="RefSeq" id="WP_208495780.1">
    <property type="nucleotide sequence ID" value="NZ_JAGFNP010000004.1"/>
</dbReference>
<evidence type="ECO:0000256" key="1">
    <source>
        <dbReference type="SAM" id="MobiDB-lite"/>
    </source>
</evidence>
<evidence type="ECO:0000313" key="2">
    <source>
        <dbReference type="EMBL" id="MBO3732969.1"/>
    </source>
</evidence>
<dbReference type="InterPro" id="IPR049574">
    <property type="entry name" value="CrtA-like"/>
</dbReference>
<proteinExistence type="predicted"/>
<keyword evidence="3" id="KW-1185">Reference proteome</keyword>
<evidence type="ECO:0008006" key="4">
    <source>
        <dbReference type="Google" id="ProtNLM"/>
    </source>
</evidence>
<evidence type="ECO:0000313" key="3">
    <source>
        <dbReference type="Proteomes" id="UP000681341"/>
    </source>
</evidence>
<dbReference type="Proteomes" id="UP000681341">
    <property type="component" value="Unassembled WGS sequence"/>
</dbReference>
<feature type="region of interest" description="Disordered" evidence="1">
    <location>
        <begin position="217"/>
        <end position="247"/>
    </location>
</feature>
<name>A0ABS3U2G8_9ACTN</name>
<protein>
    <recommendedName>
        <fullName evidence="4">Spheroidene monooxygenase</fullName>
    </recommendedName>
</protein>
<comment type="caution">
    <text evidence="2">The sequence shown here is derived from an EMBL/GenBank/DDBJ whole genome shotgun (WGS) entry which is preliminary data.</text>
</comment>
<organism evidence="2 3">
    <name type="scientific">Glycomyces niveus</name>
    <dbReference type="NCBI Taxonomy" id="2820287"/>
    <lineage>
        <taxon>Bacteria</taxon>
        <taxon>Bacillati</taxon>
        <taxon>Actinomycetota</taxon>
        <taxon>Actinomycetes</taxon>
        <taxon>Glycomycetales</taxon>
        <taxon>Glycomycetaceae</taxon>
        <taxon>Glycomyces</taxon>
    </lineage>
</organism>
<dbReference type="CDD" id="cd21650">
    <property type="entry name" value="CrtA-like"/>
    <property type="match status" value="1"/>
</dbReference>